<name>A0A4U1ZC21_9VIBR</name>
<proteinExistence type="predicted"/>
<dbReference type="RefSeq" id="WP_136980220.1">
    <property type="nucleotide sequence ID" value="NZ_SYUV01000031.1"/>
</dbReference>
<organism evidence="1 2">
    <name type="scientific">Vibrio kanaloae</name>
    <dbReference type="NCBI Taxonomy" id="170673"/>
    <lineage>
        <taxon>Bacteria</taxon>
        <taxon>Pseudomonadati</taxon>
        <taxon>Pseudomonadota</taxon>
        <taxon>Gammaproteobacteria</taxon>
        <taxon>Vibrionales</taxon>
        <taxon>Vibrionaceae</taxon>
        <taxon>Vibrio</taxon>
    </lineage>
</organism>
<evidence type="ECO:0008006" key="3">
    <source>
        <dbReference type="Google" id="ProtNLM"/>
    </source>
</evidence>
<protein>
    <recommendedName>
        <fullName evidence="3">Phage tail tape measure protein</fullName>
    </recommendedName>
</protein>
<accession>A0A4U1ZC21</accession>
<gene>
    <name evidence="1" type="ORF">FCV50_10080</name>
</gene>
<sequence length="799" mass="85102">MSDIAKLTVALYANSAQFTSELKKSQKSAKTWSDSINKTFSTAAKTTATAAVAAVGSLALLYKQQSEWIDQTAKHADTLGITTEALTQFRHAAELTGVGAKNLDTSLQRMTRRVAEAAAGTGEAKDALNEMGVSAKNLNESTPEEQLYILADAFSQVENQSDRVRYAFKLFDSEGVKMANMLAGGADGLRTMADEADVLGITLSRVDAAKIEMANDAMYKVSASTQAWSKTIAVELAPLLAAVSDEITNATKAAGGFGVVTAEVFDGIVKGIAFASDVWRGWDLIIKSGVAVAQGYKLAMVSVWQSVIDGAVLAGETITKAVVWPLQQTLEAAGLFSDSAAEMAASLEAMTTFKAPQLFNIADAQIEYSQAMWDLRDLASQPLPSEGIEAWYEDAKKRIQETAELYAANVNRNTGTNSPTETGTDGRKKELQAVNAFREATNQLTVEWQRRLALQASGEQQAATQEAFAYQDRSARLSQQFQAAYDAAVNNQALQQQLESEYFANRELLWTEHQANLTLIESEQLAAREEQNKGFWQRYGESLQENMTNMDELTANMLNNFSRNMGSAFESVIFDSQSLGDAFKNMAEGMSRSVINALGQMAGQWLAYQAVQLAVGKTTAVAGAAGLAANAQAASLQAGLNAFASTAAIPIVGPVAAPGAMAAALAVTTPIAASIAALAAGGVAGMAHNGISSVPREGTWLLDKGERVYTNDSAQKLDLMYEAIVGGSQGSSSGNTSPPVKVVINDAPPGTYATSEASLQKDEDGEKWVISVFCKDAQYGGQSDQLLQGQYGLARKGRF</sequence>
<comment type="caution">
    <text evidence="1">The sequence shown here is derived from an EMBL/GenBank/DDBJ whole genome shotgun (WGS) entry which is preliminary data.</text>
</comment>
<dbReference type="AlphaFoldDB" id="A0A4U1ZC21"/>
<dbReference type="EMBL" id="SYUV01000031">
    <property type="protein sequence ID" value="TKF32165.1"/>
    <property type="molecule type" value="Genomic_DNA"/>
</dbReference>
<dbReference type="Proteomes" id="UP000307574">
    <property type="component" value="Unassembled WGS sequence"/>
</dbReference>
<reference evidence="1 2" key="1">
    <citation type="submission" date="2019-04" db="EMBL/GenBank/DDBJ databases">
        <title>A reverse ecology approach based on a biological definition of microbial populations.</title>
        <authorList>
            <person name="Arevalo P."/>
            <person name="Vaninsberghe D."/>
            <person name="Elsherbini J."/>
            <person name="Gore J."/>
            <person name="Polz M."/>
        </authorList>
    </citation>
    <scope>NUCLEOTIDE SEQUENCE [LARGE SCALE GENOMIC DNA]</scope>
    <source>
        <strain evidence="1 2">10N.261.46.F4</strain>
    </source>
</reference>
<evidence type="ECO:0000313" key="1">
    <source>
        <dbReference type="EMBL" id="TKF32165.1"/>
    </source>
</evidence>
<evidence type="ECO:0000313" key="2">
    <source>
        <dbReference type="Proteomes" id="UP000307574"/>
    </source>
</evidence>